<evidence type="ECO:0000256" key="6">
    <source>
        <dbReference type="ARBA" id="ARBA00022989"/>
    </source>
</evidence>
<feature type="domain" description="Methyl-accepting transducer" evidence="12">
    <location>
        <begin position="271"/>
        <end position="507"/>
    </location>
</feature>
<organism evidence="14 15">
    <name type="scientific">Pseudomonas quercus</name>
    <dbReference type="NCBI Taxonomy" id="2722792"/>
    <lineage>
        <taxon>Bacteria</taxon>
        <taxon>Pseudomonadati</taxon>
        <taxon>Pseudomonadota</taxon>
        <taxon>Gammaproteobacteria</taxon>
        <taxon>Pseudomonadales</taxon>
        <taxon>Pseudomonadaceae</taxon>
        <taxon>Pseudomonas</taxon>
    </lineage>
</organism>
<dbReference type="InterPro" id="IPR003660">
    <property type="entry name" value="HAMP_dom"/>
</dbReference>
<dbReference type="RefSeq" id="WP_168081301.1">
    <property type="nucleotide sequence ID" value="NZ_JAAVJI010000001.1"/>
</dbReference>
<evidence type="ECO:0000256" key="8">
    <source>
        <dbReference type="ARBA" id="ARBA00023224"/>
    </source>
</evidence>
<dbReference type="PRINTS" id="PR00260">
    <property type="entry name" value="CHEMTRNSDUCR"/>
</dbReference>
<dbReference type="PROSITE" id="PS50111">
    <property type="entry name" value="CHEMOTAXIS_TRANSDUC_2"/>
    <property type="match status" value="1"/>
</dbReference>
<evidence type="ECO:0000256" key="5">
    <source>
        <dbReference type="ARBA" id="ARBA00022692"/>
    </source>
</evidence>
<keyword evidence="8 10" id="KW-0807">Transducer</keyword>
<feature type="domain" description="HAMP" evidence="13">
    <location>
        <begin position="214"/>
        <end position="266"/>
    </location>
</feature>
<dbReference type="PROSITE" id="PS50885">
    <property type="entry name" value="HAMP"/>
    <property type="match status" value="1"/>
</dbReference>
<proteinExistence type="inferred from homology"/>
<evidence type="ECO:0000256" key="1">
    <source>
        <dbReference type="ARBA" id="ARBA00004236"/>
    </source>
</evidence>
<keyword evidence="7 11" id="KW-0472">Membrane</keyword>
<evidence type="ECO:0000256" key="4">
    <source>
        <dbReference type="ARBA" id="ARBA00022500"/>
    </source>
</evidence>
<keyword evidence="5 11" id="KW-0812">Transmembrane</keyword>
<name>A0ABX0YA57_9PSED</name>
<dbReference type="InterPro" id="IPR024478">
    <property type="entry name" value="HlyB_4HB_MCP"/>
</dbReference>
<evidence type="ECO:0000256" key="2">
    <source>
        <dbReference type="ARBA" id="ARBA00022475"/>
    </source>
</evidence>
<dbReference type="SMART" id="SM00304">
    <property type="entry name" value="HAMP"/>
    <property type="match status" value="2"/>
</dbReference>
<dbReference type="CDD" id="cd06225">
    <property type="entry name" value="HAMP"/>
    <property type="match status" value="1"/>
</dbReference>
<keyword evidence="4" id="KW-0145">Chemotaxis</keyword>
<comment type="subcellular location">
    <subcellularLocation>
        <location evidence="1">Cell membrane</location>
    </subcellularLocation>
</comment>
<feature type="transmembrane region" description="Helical" evidence="11">
    <location>
        <begin position="193"/>
        <end position="212"/>
    </location>
</feature>
<dbReference type="EMBL" id="JAAVJI010000001">
    <property type="protein sequence ID" value="NJO99821.1"/>
    <property type="molecule type" value="Genomic_DNA"/>
</dbReference>
<evidence type="ECO:0000259" key="13">
    <source>
        <dbReference type="PROSITE" id="PS50885"/>
    </source>
</evidence>
<evidence type="ECO:0000256" key="3">
    <source>
        <dbReference type="ARBA" id="ARBA00022481"/>
    </source>
</evidence>
<evidence type="ECO:0000256" key="9">
    <source>
        <dbReference type="ARBA" id="ARBA00029447"/>
    </source>
</evidence>
<keyword evidence="15" id="KW-1185">Reference proteome</keyword>
<dbReference type="Pfam" id="PF00015">
    <property type="entry name" value="MCPsignal"/>
    <property type="match status" value="1"/>
</dbReference>
<dbReference type="Proteomes" id="UP000746535">
    <property type="component" value="Unassembled WGS sequence"/>
</dbReference>
<evidence type="ECO:0000259" key="12">
    <source>
        <dbReference type="PROSITE" id="PS50111"/>
    </source>
</evidence>
<evidence type="ECO:0000313" key="15">
    <source>
        <dbReference type="Proteomes" id="UP000746535"/>
    </source>
</evidence>
<dbReference type="SUPFAM" id="SSF58104">
    <property type="entry name" value="Methyl-accepting chemotaxis protein (MCP) signaling domain"/>
    <property type="match status" value="1"/>
</dbReference>
<protein>
    <submittedName>
        <fullName evidence="14">Methyl-accepting chemotaxis protein</fullName>
    </submittedName>
</protein>
<dbReference type="Pfam" id="PF12729">
    <property type="entry name" value="4HB_MCP_1"/>
    <property type="match status" value="1"/>
</dbReference>
<evidence type="ECO:0000256" key="10">
    <source>
        <dbReference type="PROSITE-ProRule" id="PRU00284"/>
    </source>
</evidence>
<keyword evidence="3" id="KW-0488">Methylation</keyword>
<sequence>MFLRKVRIAQRSLLCFGFFAVLILGFGLFSLGQVSAIRASQKVLQTNVLPSVQAIDQARNDLIAIRLYNGSLRMAKDSASAATAEDRVQKARNDLNNSLDLLNPLLVSEKGKATYASLRQAVQAYLDVHNRYLAAVRAGDESTILALTNSTGEMTQAADKVQELIQTLNELIDGKVKREDGNATAAYEQAKDVTIIVVLLALAATIALAVLFTRSLVAPIGRALGVAERIANNDFSQAVAPDGTDEPGRLLAALGQMQANLRRTLTELSDSSNQLASTSEEMAAVTDDALRGIQRQNDEIAQSATAMNQMSAAVDEVANNAVLASEAARTSSTAAEQGHAQVEQTVNSINDLQGSVDRAAGELDSLADQVRSIGGVLEVIRGVADQTNLLALNAAIEAARAGEAGRGFAVVADEVRALAHRTQQSTAQIEDMVVAIQAGTDKAVSSMAESSERARVSVEVAQAAGAALEDITSAIAQINARNLNIASATEEQAQVAREVDRSLVSIRDLSAQTAAGAEQTAAAGNDLSRLAVALNGTVMRFKL</sequence>
<comment type="caution">
    <text evidence="14">The sequence shown here is derived from an EMBL/GenBank/DDBJ whole genome shotgun (WGS) entry which is preliminary data.</text>
</comment>
<dbReference type="PANTHER" id="PTHR32089:SF120">
    <property type="entry name" value="METHYL-ACCEPTING CHEMOTAXIS PROTEIN TLPQ"/>
    <property type="match status" value="1"/>
</dbReference>
<dbReference type="SMART" id="SM00283">
    <property type="entry name" value="MA"/>
    <property type="match status" value="1"/>
</dbReference>
<evidence type="ECO:0000313" key="14">
    <source>
        <dbReference type="EMBL" id="NJO99821.1"/>
    </source>
</evidence>
<dbReference type="InterPro" id="IPR004090">
    <property type="entry name" value="Chemotax_Me-accpt_rcpt"/>
</dbReference>
<evidence type="ECO:0000256" key="7">
    <source>
        <dbReference type="ARBA" id="ARBA00023136"/>
    </source>
</evidence>
<dbReference type="CDD" id="cd11386">
    <property type="entry name" value="MCP_signal"/>
    <property type="match status" value="1"/>
</dbReference>
<reference evidence="14 15" key="1">
    <citation type="submission" date="2020-03" db="EMBL/GenBank/DDBJ databases">
        <authorList>
            <person name="Wang L."/>
            <person name="He N."/>
            <person name="Li Y."/>
            <person name="Fang Y."/>
            <person name="Zhang F."/>
        </authorList>
    </citation>
    <scope>NUCLEOTIDE SEQUENCE [LARGE SCALE GENOMIC DNA]</scope>
    <source>
        <strain evidence="15">hsmgli-8</strain>
    </source>
</reference>
<accession>A0ABX0YA57</accession>
<dbReference type="InterPro" id="IPR004089">
    <property type="entry name" value="MCPsignal_dom"/>
</dbReference>
<keyword evidence="6 11" id="KW-1133">Transmembrane helix</keyword>
<dbReference type="Pfam" id="PF00672">
    <property type="entry name" value="HAMP"/>
    <property type="match status" value="1"/>
</dbReference>
<dbReference type="PANTHER" id="PTHR32089">
    <property type="entry name" value="METHYL-ACCEPTING CHEMOTAXIS PROTEIN MCPB"/>
    <property type="match status" value="1"/>
</dbReference>
<evidence type="ECO:0000256" key="11">
    <source>
        <dbReference type="SAM" id="Phobius"/>
    </source>
</evidence>
<gene>
    <name evidence="14" type="ORF">HBH25_02950</name>
</gene>
<keyword evidence="2" id="KW-1003">Cell membrane</keyword>
<comment type="similarity">
    <text evidence="9">Belongs to the methyl-accepting chemotaxis (MCP) protein family.</text>
</comment>
<dbReference type="Gene3D" id="1.10.287.950">
    <property type="entry name" value="Methyl-accepting chemotaxis protein"/>
    <property type="match status" value="1"/>
</dbReference>